<proteinExistence type="predicted"/>
<dbReference type="GO" id="GO:0016740">
    <property type="term" value="F:transferase activity"/>
    <property type="evidence" value="ECO:0007669"/>
    <property type="project" value="UniProtKB-KW"/>
</dbReference>
<dbReference type="InterPro" id="IPR029063">
    <property type="entry name" value="SAM-dependent_MTases_sf"/>
</dbReference>
<dbReference type="CDD" id="cd02440">
    <property type="entry name" value="AdoMet_MTases"/>
    <property type="match status" value="1"/>
</dbReference>
<evidence type="ECO:0000259" key="2">
    <source>
        <dbReference type="Pfam" id="PF13649"/>
    </source>
</evidence>
<dbReference type="STRING" id="1798392.A3A79_04965"/>
<dbReference type="EMBL" id="MFJV01000001">
    <property type="protein sequence ID" value="OGG24506.1"/>
    <property type="molecule type" value="Genomic_DNA"/>
</dbReference>
<dbReference type="AlphaFoldDB" id="A0A1F6AIQ2"/>
<accession>A0A1F6AIQ2</accession>
<dbReference type="Pfam" id="PF13649">
    <property type="entry name" value="Methyltransf_25"/>
    <property type="match status" value="1"/>
</dbReference>
<dbReference type="InterPro" id="IPR041698">
    <property type="entry name" value="Methyltransf_25"/>
</dbReference>
<sequence length="183" mass="21665">MDFPHVAKRLIEKYPHDSILEIGCGPGTIMKFIRPKYYVGVDNNLSYIQYARKHFGSPARNFLFLNAQNLQPLNKKFDIVLFMNVIHHMTDVQLQTVLSNLTKNIRFKRIILFDSKPDLGPLSAVLEKIDEGENFRELPEIKKIFRKQLTIERSFVIKKFYWLYKYPTIIAKKTLILPEHQRR</sequence>
<comment type="caution">
    <text evidence="3">The sequence shown here is derived from an EMBL/GenBank/DDBJ whole genome shotgun (WGS) entry which is preliminary data.</text>
</comment>
<evidence type="ECO:0000313" key="4">
    <source>
        <dbReference type="Proteomes" id="UP000178759"/>
    </source>
</evidence>
<organism evidence="3 4">
    <name type="scientific">Candidatus Gottesmanbacteria bacterium RIFCSPLOWO2_01_FULL_43_11b</name>
    <dbReference type="NCBI Taxonomy" id="1798392"/>
    <lineage>
        <taxon>Bacteria</taxon>
        <taxon>Candidatus Gottesmaniibacteriota</taxon>
    </lineage>
</organism>
<evidence type="ECO:0000256" key="1">
    <source>
        <dbReference type="ARBA" id="ARBA00022679"/>
    </source>
</evidence>
<protein>
    <recommendedName>
        <fullName evidence="2">Methyltransferase domain-containing protein</fullName>
    </recommendedName>
</protein>
<dbReference type="SUPFAM" id="SSF53335">
    <property type="entry name" value="S-adenosyl-L-methionine-dependent methyltransferases"/>
    <property type="match status" value="1"/>
</dbReference>
<gene>
    <name evidence="3" type="ORF">A3A79_04965</name>
</gene>
<keyword evidence="1" id="KW-0808">Transferase</keyword>
<reference evidence="3 4" key="1">
    <citation type="journal article" date="2016" name="Nat. Commun.">
        <title>Thousands of microbial genomes shed light on interconnected biogeochemical processes in an aquifer system.</title>
        <authorList>
            <person name="Anantharaman K."/>
            <person name="Brown C.T."/>
            <person name="Hug L.A."/>
            <person name="Sharon I."/>
            <person name="Castelle C.J."/>
            <person name="Probst A.J."/>
            <person name="Thomas B.C."/>
            <person name="Singh A."/>
            <person name="Wilkins M.J."/>
            <person name="Karaoz U."/>
            <person name="Brodie E.L."/>
            <person name="Williams K.H."/>
            <person name="Hubbard S.S."/>
            <person name="Banfield J.F."/>
        </authorList>
    </citation>
    <scope>NUCLEOTIDE SEQUENCE [LARGE SCALE GENOMIC DNA]</scope>
</reference>
<dbReference type="Gene3D" id="3.40.50.150">
    <property type="entry name" value="Vaccinia Virus protein VP39"/>
    <property type="match status" value="1"/>
</dbReference>
<dbReference type="PANTHER" id="PTHR43861">
    <property type="entry name" value="TRANS-ACONITATE 2-METHYLTRANSFERASE-RELATED"/>
    <property type="match status" value="1"/>
</dbReference>
<feature type="domain" description="Methyltransferase" evidence="2">
    <location>
        <begin position="19"/>
        <end position="103"/>
    </location>
</feature>
<dbReference type="Proteomes" id="UP000178759">
    <property type="component" value="Unassembled WGS sequence"/>
</dbReference>
<evidence type="ECO:0000313" key="3">
    <source>
        <dbReference type="EMBL" id="OGG24506.1"/>
    </source>
</evidence>
<name>A0A1F6AIQ2_9BACT</name>